<dbReference type="GO" id="GO:0007165">
    <property type="term" value="P:signal transduction"/>
    <property type="evidence" value="ECO:0007669"/>
    <property type="project" value="InterPro"/>
</dbReference>
<dbReference type="AlphaFoldDB" id="A0A9Q1F732"/>
<evidence type="ECO:0000256" key="5">
    <source>
        <dbReference type="SAM" id="MobiDB-lite"/>
    </source>
</evidence>
<dbReference type="GO" id="GO:0060090">
    <property type="term" value="F:molecular adaptor activity"/>
    <property type="evidence" value="ECO:0007669"/>
    <property type="project" value="InterPro"/>
</dbReference>
<gene>
    <name evidence="6" type="ORF">SKAU_G00237990</name>
</gene>
<dbReference type="PANTHER" id="PTHR44981:SF3">
    <property type="entry name" value="PERICENTRIN"/>
    <property type="match status" value="1"/>
</dbReference>
<protein>
    <submittedName>
        <fullName evidence="6">Uncharacterized protein</fullName>
    </submittedName>
</protein>
<dbReference type="Proteomes" id="UP001152622">
    <property type="component" value="Chromosome 8"/>
</dbReference>
<organism evidence="6 7">
    <name type="scientific">Synaphobranchus kaupii</name>
    <name type="common">Kaup's arrowtooth eel</name>
    <dbReference type="NCBI Taxonomy" id="118154"/>
    <lineage>
        <taxon>Eukaryota</taxon>
        <taxon>Metazoa</taxon>
        <taxon>Chordata</taxon>
        <taxon>Craniata</taxon>
        <taxon>Vertebrata</taxon>
        <taxon>Euteleostomi</taxon>
        <taxon>Actinopterygii</taxon>
        <taxon>Neopterygii</taxon>
        <taxon>Teleostei</taxon>
        <taxon>Anguilliformes</taxon>
        <taxon>Synaphobranchidae</taxon>
        <taxon>Synaphobranchus</taxon>
    </lineage>
</organism>
<accession>A0A9Q1F732</accession>
<sequence length="126" mass="14255">MDQEERQKKLEAGRAKLAHFRQRKAKGDGANPQKKTPKRKSAAVHSNDLSTQEHPVVAKACPVDNVPGAMAHTQRRCSGLLWPRCRQSLSRRSFGEMRRPWASVRKARTVGRISSSCKWHSRSATR</sequence>
<dbReference type="InterPro" id="IPR028745">
    <property type="entry name" value="AKAP9/Pericentrin"/>
</dbReference>
<evidence type="ECO:0000256" key="3">
    <source>
        <dbReference type="ARBA" id="ARBA00023054"/>
    </source>
</evidence>
<keyword evidence="7" id="KW-1185">Reference proteome</keyword>
<evidence type="ECO:0000256" key="1">
    <source>
        <dbReference type="ARBA" id="ARBA00004300"/>
    </source>
</evidence>
<evidence type="ECO:0000256" key="4">
    <source>
        <dbReference type="ARBA" id="ARBA00023212"/>
    </source>
</evidence>
<evidence type="ECO:0000313" key="6">
    <source>
        <dbReference type="EMBL" id="KAJ8352323.1"/>
    </source>
</evidence>
<evidence type="ECO:0000313" key="7">
    <source>
        <dbReference type="Proteomes" id="UP001152622"/>
    </source>
</evidence>
<feature type="region of interest" description="Disordered" evidence="5">
    <location>
        <begin position="1"/>
        <end position="55"/>
    </location>
</feature>
<keyword evidence="4" id="KW-0206">Cytoskeleton</keyword>
<keyword evidence="3" id="KW-0175">Coiled coil</keyword>
<dbReference type="GO" id="GO:0005813">
    <property type="term" value="C:centrosome"/>
    <property type="evidence" value="ECO:0007669"/>
    <property type="project" value="UniProtKB-SubCell"/>
</dbReference>
<comment type="subcellular location">
    <subcellularLocation>
        <location evidence="1">Cytoplasm</location>
        <location evidence="1">Cytoskeleton</location>
        <location evidence="1">Microtubule organizing center</location>
        <location evidence="1">Centrosome</location>
    </subcellularLocation>
</comment>
<dbReference type="OrthoDB" id="9949181at2759"/>
<keyword evidence="2" id="KW-0963">Cytoplasm</keyword>
<evidence type="ECO:0000256" key="2">
    <source>
        <dbReference type="ARBA" id="ARBA00022490"/>
    </source>
</evidence>
<dbReference type="EMBL" id="JAINUF010000008">
    <property type="protein sequence ID" value="KAJ8352323.1"/>
    <property type="molecule type" value="Genomic_DNA"/>
</dbReference>
<comment type="caution">
    <text evidence="6">The sequence shown here is derived from an EMBL/GenBank/DDBJ whole genome shotgun (WGS) entry which is preliminary data.</text>
</comment>
<proteinExistence type="predicted"/>
<name>A0A9Q1F732_SYNKA</name>
<reference evidence="6" key="1">
    <citation type="journal article" date="2023" name="Science">
        <title>Genome structures resolve the early diversification of teleost fishes.</title>
        <authorList>
            <person name="Parey E."/>
            <person name="Louis A."/>
            <person name="Montfort J."/>
            <person name="Bouchez O."/>
            <person name="Roques C."/>
            <person name="Iampietro C."/>
            <person name="Lluch J."/>
            <person name="Castinel A."/>
            <person name="Donnadieu C."/>
            <person name="Desvignes T."/>
            <person name="Floi Bucao C."/>
            <person name="Jouanno E."/>
            <person name="Wen M."/>
            <person name="Mejri S."/>
            <person name="Dirks R."/>
            <person name="Jansen H."/>
            <person name="Henkel C."/>
            <person name="Chen W.J."/>
            <person name="Zahm M."/>
            <person name="Cabau C."/>
            <person name="Klopp C."/>
            <person name="Thompson A.W."/>
            <person name="Robinson-Rechavi M."/>
            <person name="Braasch I."/>
            <person name="Lecointre G."/>
            <person name="Bobe J."/>
            <person name="Postlethwait J.H."/>
            <person name="Berthelot C."/>
            <person name="Roest Crollius H."/>
            <person name="Guiguen Y."/>
        </authorList>
    </citation>
    <scope>NUCLEOTIDE SEQUENCE</scope>
    <source>
        <strain evidence="6">WJC10195</strain>
    </source>
</reference>
<dbReference type="PANTHER" id="PTHR44981">
    <property type="entry name" value="PERICENTRIN-LIKE PROTEIN, ISOFORM F"/>
    <property type="match status" value="1"/>
</dbReference>
<feature type="compositionally biased region" description="Basic and acidic residues" evidence="5">
    <location>
        <begin position="1"/>
        <end position="14"/>
    </location>
</feature>